<dbReference type="AlphaFoldDB" id="A0A2G9YAR5"/>
<feature type="non-terminal residue" evidence="2">
    <location>
        <position position="47"/>
    </location>
</feature>
<dbReference type="GO" id="GO:0042254">
    <property type="term" value="P:ribosome biogenesis"/>
    <property type="evidence" value="ECO:0007669"/>
    <property type="project" value="UniProtKB-UniRule"/>
</dbReference>
<name>A0A2G9YAR5_9BACT</name>
<dbReference type="EMBL" id="PCRF01000142">
    <property type="protein sequence ID" value="PIP16326.1"/>
    <property type="molecule type" value="Genomic_DNA"/>
</dbReference>
<comment type="caution">
    <text evidence="2">The sequence shown here is derived from an EMBL/GenBank/DDBJ whole genome shotgun (WGS) entry which is preliminary data.</text>
</comment>
<organism evidence="2 3">
    <name type="scientific">bacterium (Candidatus Ratteibacteria) CG23_combo_of_CG06-09_8_20_14_all_48_7</name>
    <dbReference type="NCBI Taxonomy" id="2014292"/>
    <lineage>
        <taxon>Bacteria</taxon>
        <taxon>Candidatus Ratteibacteria</taxon>
    </lineage>
</organism>
<evidence type="ECO:0000313" key="2">
    <source>
        <dbReference type="EMBL" id="PIP16326.1"/>
    </source>
</evidence>
<accession>A0A2G9YAR5</accession>
<dbReference type="SUPFAM" id="SSF82051">
    <property type="entry name" value="Obg GTP-binding protein N-terminal domain"/>
    <property type="match status" value="1"/>
</dbReference>
<protein>
    <recommendedName>
        <fullName evidence="1">Obg domain-containing protein</fullName>
    </recommendedName>
</protein>
<reference evidence="2 3" key="1">
    <citation type="submission" date="2017-09" db="EMBL/GenBank/DDBJ databases">
        <title>Depth-based differentiation of microbial function through sediment-hosted aquifers and enrichment of novel symbionts in the deep terrestrial subsurface.</title>
        <authorList>
            <person name="Probst A.J."/>
            <person name="Ladd B."/>
            <person name="Jarett J.K."/>
            <person name="Geller-Mcgrath D.E."/>
            <person name="Sieber C.M."/>
            <person name="Emerson J.B."/>
            <person name="Anantharaman K."/>
            <person name="Thomas B.C."/>
            <person name="Malmstrom R."/>
            <person name="Stieglmeier M."/>
            <person name="Klingl A."/>
            <person name="Woyke T."/>
            <person name="Ryan C.M."/>
            <person name="Banfield J.F."/>
        </authorList>
    </citation>
    <scope>NUCLEOTIDE SEQUENCE [LARGE SCALE GENOMIC DNA]</scope>
    <source>
        <strain evidence="2">CG23_combo_of_CG06-09_8_20_14_all_48_7</strain>
    </source>
</reference>
<dbReference type="InterPro" id="IPR036726">
    <property type="entry name" value="GTP1_OBG_dom_sf"/>
</dbReference>
<sequence>NGILADLAKSSDEILVAKGGKGGLGNARFATAVRQAPKFAKPGTPEE</sequence>
<dbReference type="PROSITE" id="PS51883">
    <property type="entry name" value="OBG"/>
    <property type="match status" value="1"/>
</dbReference>
<evidence type="ECO:0000313" key="3">
    <source>
        <dbReference type="Proteomes" id="UP000230392"/>
    </source>
</evidence>
<dbReference type="InterPro" id="IPR006169">
    <property type="entry name" value="GTP1_OBG_dom"/>
</dbReference>
<dbReference type="Pfam" id="PF01018">
    <property type="entry name" value="GTP1_OBG"/>
    <property type="match status" value="1"/>
</dbReference>
<proteinExistence type="predicted"/>
<gene>
    <name evidence="2" type="ORF">COX46_02940</name>
</gene>
<dbReference type="Proteomes" id="UP000230392">
    <property type="component" value="Unassembled WGS sequence"/>
</dbReference>
<feature type="domain" description="Obg" evidence="1">
    <location>
        <begin position="1"/>
        <end position="47"/>
    </location>
</feature>
<dbReference type="Gene3D" id="2.70.210.12">
    <property type="entry name" value="GTP1/OBG domain"/>
    <property type="match status" value="1"/>
</dbReference>
<feature type="non-terminal residue" evidence="2">
    <location>
        <position position="1"/>
    </location>
</feature>
<evidence type="ECO:0000259" key="1">
    <source>
        <dbReference type="PROSITE" id="PS51883"/>
    </source>
</evidence>